<dbReference type="GO" id="GO:0016787">
    <property type="term" value="F:hydrolase activity"/>
    <property type="evidence" value="ECO:0007669"/>
    <property type="project" value="UniProtKB-KW"/>
</dbReference>
<dbReference type="InterPro" id="IPR022712">
    <property type="entry name" value="Beta_Casp"/>
</dbReference>
<evidence type="ECO:0000259" key="2">
    <source>
        <dbReference type="SMART" id="SM00849"/>
    </source>
</evidence>
<feature type="domain" description="Beta-Casp" evidence="3">
    <location>
        <begin position="253"/>
        <end position="396"/>
    </location>
</feature>
<evidence type="ECO:0000256" key="1">
    <source>
        <dbReference type="ARBA" id="ARBA00022801"/>
    </source>
</evidence>
<dbReference type="SUPFAM" id="SSF56281">
    <property type="entry name" value="Metallo-hydrolase/oxidoreductase"/>
    <property type="match status" value="1"/>
</dbReference>
<dbReference type="PANTHER" id="PTHR11203">
    <property type="entry name" value="CLEAVAGE AND POLYADENYLATION SPECIFICITY FACTOR FAMILY MEMBER"/>
    <property type="match status" value="1"/>
</dbReference>
<dbReference type="InterPro" id="IPR050698">
    <property type="entry name" value="MBL"/>
</dbReference>
<protein>
    <submittedName>
        <fullName evidence="4">MBL fold metallo-hydrolase</fullName>
    </submittedName>
</protein>
<comment type="caution">
    <text evidence="4">The sequence shown here is derived from an EMBL/GenBank/DDBJ whole genome shotgun (WGS) entry which is preliminary data.</text>
</comment>
<organism evidence="4 5">
    <name type="scientific">Marinomonas hwangdonensis</name>
    <dbReference type="NCBI Taxonomy" id="1053647"/>
    <lineage>
        <taxon>Bacteria</taxon>
        <taxon>Pseudomonadati</taxon>
        <taxon>Pseudomonadota</taxon>
        <taxon>Gammaproteobacteria</taxon>
        <taxon>Oceanospirillales</taxon>
        <taxon>Oceanospirillaceae</taxon>
        <taxon>Marinomonas</taxon>
    </lineage>
</organism>
<dbReference type="Pfam" id="PF00753">
    <property type="entry name" value="Lactamase_B"/>
    <property type="match status" value="1"/>
</dbReference>
<evidence type="ECO:0000313" key="5">
    <source>
        <dbReference type="Proteomes" id="UP000280507"/>
    </source>
</evidence>
<dbReference type="InterPro" id="IPR036866">
    <property type="entry name" value="RibonucZ/Hydroxyglut_hydro"/>
</dbReference>
<keyword evidence="1 4" id="KW-0378">Hydrolase</keyword>
<evidence type="ECO:0000259" key="3">
    <source>
        <dbReference type="SMART" id="SM01027"/>
    </source>
</evidence>
<dbReference type="InterPro" id="IPR001279">
    <property type="entry name" value="Metallo-B-lactamas"/>
</dbReference>
<name>A0A3M8PY67_9GAMM</name>
<gene>
    <name evidence="4" type="ORF">EBI00_13795</name>
</gene>
<dbReference type="Gene3D" id="3.40.50.10890">
    <property type="match status" value="1"/>
</dbReference>
<dbReference type="SMART" id="SM01027">
    <property type="entry name" value="Beta-Casp"/>
    <property type="match status" value="1"/>
</dbReference>
<dbReference type="OrthoDB" id="9803916at2"/>
<dbReference type="PANTHER" id="PTHR11203:SF37">
    <property type="entry name" value="INTEGRATOR COMPLEX SUBUNIT 11"/>
    <property type="match status" value="1"/>
</dbReference>
<dbReference type="Gene3D" id="3.60.15.10">
    <property type="entry name" value="Ribonuclease Z/Hydroxyacylglutathione hydrolase-like"/>
    <property type="match status" value="1"/>
</dbReference>
<dbReference type="Pfam" id="PF10996">
    <property type="entry name" value="Beta-Casp"/>
    <property type="match status" value="1"/>
</dbReference>
<dbReference type="CDD" id="cd16295">
    <property type="entry name" value="TTHA0252-CPSF-like_MBL-fold"/>
    <property type="match status" value="1"/>
</dbReference>
<sequence length="478" mass="53028">MLDIKHHGAVEGVTGSCHELFVDDENSVLVDIGLFQGAETSGAGADSKRLEIEFDVSAVRALVVTHVHIDHVGRLPYLLAAGFTGPIYCSKPSAELLPLVIEDALKVGVTRNASIIEACLDRLAAQLVPLEYKQWASIPLATEASNVQVRLCRAGHILGSAYVTFRVKNAEITSQGKPYHDVVFSGDLGAPYSPLLPAPKSPYRADQLVLESTYGDRNHENRKTRRKRLQQSIEHALSDSGTVLIPAFSIGRTQELLYELEHIIHQNKQKAVSHTRSGVPLKWEDMDIIIDSPLASRFTRVYRSLEPYWDAEAKRRVNAGRHPLSFEQVTTIDDHDTHLKTVSYLQRQTRPAIVIAASGMCAGGRMVNYLKALLGDARNDVLFVGYQANGTPGRDILRYHDQPNGYVMFDGERYPIKVKVQQISGYSAHAGQRDLLNFIKGMRVRPGKVHLVHGDDRAKQTLKDMIEQAHPTCDVIVP</sequence>
<accession>A0A3M8PY67</accession>
<dbReference type="Pfam" id="PF07521">
    <property type="entry name" value="RMMBL"/>
    <property type="match status" value="1"/>
</dbReference>
<keyword evidence="5" id="KW-1185">Reference proteome</keyword>
<feature type="domain" description="Metallo-beta-lactamase" evidence="2">
    <location>
        <begin position="14"/>
        <end position="233"/>
    </location>
</feature>
<dbReference type="SMART" id="SM00849">
    <property type="entry name" value="Lactamase_B"/>
    <property type="match status" value="1"/>
</dbReference>
<dbReference type="Proteomes" id="UP000280507">
    <property type="component" value="Unassembled WGS sequence"/>
</dbReference>
<dbReference type="RefSeq" id="WP_123096530.1">
    <property type="nucleotide sequence ID" value="NZ_RIZG01000010.1"/>
</dbReference>
<dbReference type="GO" id="GO:0004521">
    <property type="term" value="F:RNA endonuclease activity"/>
    <property type="evidence" value="ECO:0007669"/>
    <property type="project" value="TreeGrafter"/>
</dbReference>
<reference evidence="4 5" key="1">
    <citation type="journal article" date="2012" name="Int. J. Syst. Evol. Microbiol.">
        <title>Marinomonas hwangdonensis sp. nov., isolated from seawater.</title>
        <authorList>
            <person name="Jung Y.T."/>
            <person name="Oh T.K."/>
            <person name="Yoon J.H."/>
        </authorList>
    </citation>
    <scope>NUCLEOTIDE SEQUENCE [LARGE SCALE GENOMIC DNA]</scope>
    <source>
        <strain evidence="4 5">HDW-15</strain>
    </source>
</reference>
<dbReference type="AlphaFoldDB" id="A0A3M8PY67"/>
<evidence type="ECO:0000313" key="4">
    <source>
        <dbReference type="EMBL" id="RNF48785.1"/>
    </source>
</evidence>
<proteinExistence type="predicted"/>
<dbReference type="EMBL" id="RIZG01000010">
    <property type="protein sequence ID" value="RNF48785.1"/>
    <property type="molecule type" value="Genomic_DNA"/>
</dbReference>
<dbReference type="InterPro" id="IPR011108">
    <property type="entry name" value="RMMBL"/>
</dbReference>